<evidence type="ECO:0000256" key="6">
    <source>
        <dbReference type="ARBA" id="ARBA00023274"/>
    </source>
</evidence>
<dbReference type="EMBL" id="AVOT02001609">
    <property type="protein sequence ID" value="MBW0467519.1"/>
    <property type="molecule type" value="Genomic_DNA"/>
</dbReference>
<keyword evidence="5" id="KW-0496">Mitochondrion</keyword>
<reference evidence="9" key="1">
    <citation type="submission" date="2021-03" db="EMBL/GenBank/DDBJ databases">
        <title>Draft genome sequence of rust myrtle Austropuccinia psidii MF-1, a brazilian biotype.</title>
        <authorList>
            <person name="Quecine M.C."/>
            <person name="Pachon D.M.R."/>
            <person name="Bonatelli M.L."/>
            <person name="Correr F.H."/>
            <person name="Franceschini L.M."/>
            <person name="Leite T.F."/>
            <person name="Margarido G.R.A."/>
            <person name="Almeida C.A."/>
            <person name="Ferrarezi J.A."/>
            <person name="Labate C.A."/>
        </authorList>
    </citation>
    <scope>NUCLEOTIDE SEQUENCE</scope>
    <source>
        <strain evidence="9">MF-1</strain>
    </source>
</reference>
<comment type="subcellular location">
    <subcellularLocation>
        <location evidence="1">Mitochondrion</location>
    </subcellularLocation>
</comment>
<proteinExistence type="inferred from homology"/>
<comment type="similarity">
    <text evidence="2">Belongs to the mitochondrion-specific ribosomal protein mL40 family.</text>
</comment>
<dbReference type="GO" id="GO:0032543">
    <property type="term" value="P:mitochondrial translation"/>
    <property type="evidence" value="ECO:0007669"/>
    <property type="project" value="InterPro"/>
</dbReference>
<dbReference type="Proteomes" id="UP000765509">
    <property type="component" value="Unassembled WGS sequence"/>
</dbReference>
<comment type="caution">
    <text evidence="9">The sequence shown here is derived from an EMBL/GenBank/DDBJ whole genome shotgun (WGS) entry which is preliminary data.</text>
</comment>
<dbReference type="Pfam" id="PF09812">
    <property type="entry name" value="MRP-L28"/>
    <property type="match status" value="1"/>
</dbReference>
<organism evidence="9 10">
    <name type="scientific">Austropuccinia psidii MF-1</name>
    <dbReference type="NCBI Taxonomy" id="1389203"/>
    <lineage>
        <taxon>Eukaryota</taxon>
        <taxon>Fungi</taxon>
        <taxon>Dikarya</taxon>
        <taxon>Basidiomycota</taxon>
        <taxon>Pucciniomycotina</taxon>
        <taxon>Pucciniomycetes</taxon>
        <taxon>Pucciniales</taxon>
        <taxon>Sphaerophragmiaceae</taxon>
        <taxon>Austropuccinia</taxon>
    </lineage>
</organism>
<evidence type="ECO:0000256" key="3">
    <source>
        <dbReference type="ARBA" id="ARBA00022946"/>
    </source>
</evidence>
<keyword evidence="3" id="KW-0809">Transit peptide</keyword>
<gene>
    <name evidence="9" type="ORF">O181_007234</name>
</gene>
<dbReference type="AlphaFoldDB" id="A0A9Q3BKJ4"/>
<evidence type="ECO:0000256" key="4">
    <source>
        <dbReference type="ARBA" id="ARBA00022980"/>
    </source>
</evidence>
<dbReference type="InterPro" id="IPR042831">
    <property type="entry name" value="Ribosomal_mL40_fung"/>
</dbReference>
<keyword evidence="4" id="KW-0689">Ribosomal protein</keyword>
<dbReference type="GO" id="GO:0005739">
    <property type="term" value="C:mitochondrion"/>
    <property type="evidence" value="ECO:0007669"/>
    <property type="project" value="UniProtKB-SubCell"/>
</dbReference>
<protein>
    <recommendedName>
        <fullName evidence="7">Large ribosomal subunit protein mL40</fullName>
    </recommendedName>
</protein>
<evidence type="ECO:0000313" key="9">
    <source>
        <dbReference type="EMBL" id="MBW0467519.1"/>
    </source>
</evidence>
<dbReference type="InterPro" id="IPR019192">
    <property type="entry name" value="Ribosomal_mL40"/>
</dbReference>
<keyword evidence="6" id="KW-0687">Ribonucleoprotein</keyword>
<evidence type="ECO:0000256" key="2">
    <source>
        <dbReference type="ARBA" id="ARBA00009360"/>
    </source>
</evidence>
<evidence type="ECO:0000256" key="7">
    <source>
        <dbReference type="ARBA" id="ARBA00035192"/>
    </source>
</evidence>
<evidence type="ECO:0000256" key="5">
    <source>
        <dbReference type="ARBA" id="ARBA00023128"/>
    </source>
</evidence>
<sequence length="237" mass="26662">MLHSVGGGSRLVAGCRNTPGSLLNFGASQVAINPSTNVFALQVRLKVSSRQTGGKSKSGSGNENRSAQSKGYLKKGKDSRSGANGADGKTDRFEVIRQMLYDHDPKNTDTERLARLQKLIPDFEMHETIHRAWQLHQRHQRERKSAQLERQYRAMTHALEELRLADRRLYVDIIKNEHGAMHRLQNIVQPKLEGLNSTGKLVGLFPRQMKVPSESLPSPGKVWDHDWKNPMDPLTAL</sequence>
<dbReference type="Gene3D" id="6.10.250.3440">
    <property type="match status" value="1"/>
</dbReference>
<dbReference type="OrthoDB" id="2098203at2759"/>
<accession>A0A9Q3BKJ4</accession>
<evidence type="ECO:0000256" key="1">
    <source>
        <dbReference type="ARBA" id="ARBA00004173"/>
    </source>
</evidence>
<feature type="region of interest" description="Disordered" evidence="8">
    <location>
        <begin position="49"/>
        <end position="89"/>
    </location>
</feature>
<dbReference type="PANTHER" id="PTHR39150">
    <property type="entry name" value="54S RIBOSOMAL PROTEIN L28, MITOCHONDRIAL"/>
    <property type="match status" value="1"/>
</dbReference>
<dbReference type="PANTHER" id="PTHR39150:SF1">
    <property type="entry name" value="LARGE RIBOSOMAL SUBUNIT PROTEIN ML40"/>
    <property type="match status" value="1"/>
</dbReference>
<name>A0A9Q3BKJ4_9BASI</name>
<dbReference type="GO" id="GO:1990904">
    <property type="term" value="C:ribonucleoprotein complex"/>
    <property type="evidence" value="ECO:0007669"/>
    <property type="project" value="UniProtKB-KW"/>
</dbReference>
<dbReference type="GO" id="GO:0005840">
    <property type="term" value="C:ribosome"/>
    <property type="evidence" value="ECO:0007669"/>
    <property type="project" value="UniProtKB-KW"/>
</dbReference>
<evidence type="ECO:0000256" key="8">
    <source>
        <dbReference type="SAM" id="MobiDB-lite"/>
    </source>
</evidence>
<evidence type="ECO:0000313" key="10">
    <source>
        <dbReference type="Proteomes" id="UP000765509"/>
    </source>
</evidence>
<keyword evidence="10" id="KW-1185">Reference proteome</keyword>
<dbReference type="GO" id="GO:0003735">
    <property type="term" value="F:structural constituent of ribosome"/>
    <property type="evidence" value="ECO:0007669"/>
    <property type="project" value="InterPro"/>
</dbReference>